<protein>
    <recommendedName>
        <fullName evidence="1">2-hydroxychromene-2-carboxylate isomerase</fullName>
        <ecNumber evidence="1">5.99.1.4</ecNumber>
    </recommendedName>
</protein>
<comment type="caution">
    <text evidence="4">The sequence shown here is derived from an EMBL/GenBank/DDBJ whole genome shotgun (WGS) entry which is preliminary data.</text>
</comment>
<organism evidence="4 5">
    <name type="scientific">Lichenibacterium minor</name>
    <dbReference type="NCBI Taxonomy" id="2316528"/>
    <lineage>
        <taxon>Bacteria</taxon>
        <taxon>Pseudomonadati</taxon>
        <taxon>Pseudomonadota</taxon>
        <taxon>Alphaproteobacteria</taxon>
        <taxon>Hyphomicrobiales</taxon>
        <taxon>Lichenihabitantaceae</taxon>
        <taxon>Lichenibacterium</taxon>
    </lineage>
</organism>
<reference evidence="4 5" key="1">
    <citation type="submission" date="2018-12" db="EMBL/GenBank/DDBJ databases">
        <authorList>
            <person name="Grouzdev D.S."/>
            <person name="Krutkina M.S."/>
        </authorList>
    </citation>
    <scope>NUCLEOTIDE SEQUENCE [LARGE SCALE GENOMIC DNA]</scope>
    <source>
        <strain evidence="4 5">RmlP026</strain>
    </source>
</reference>
<dbReference type="GO" id="GO:1901170">
    <property type="term" value="P:naphthalene catabolic process"/>
    <property type="evidence" value="ECO:0007669"/>
    <property type="project" value="InterPro"/>
</dbReference>
<dbReference type="RefSeq" id="WP_129229779.1">
    <property type="nucleotide sequence ID" value="NZ_QYBB01000067.1"/>
</dbReference>
<dbReference type="GO" id="GO:0018845">
    <property type="term" value="F:2-hydroxychromene-2-carboxylate isomerase activity"/>
    <property type="evidence" value="ECO:0007669"/>
    <property type="project" value="UniProtKB-UniRule"/>
</dbReference>
<accession>A0A4Q2TYH9</accession>
<dbReference type="Gene3D" id="3.40.30.10">
    <property type="entry name" value="Glutaredoxin"/>
    <property type="match status" value="1"/>
</dbReference>
<dbReference type="InterPro" id="IPR044087">
    <property type="entry name" value="NahD-like"/>
</dbReference>
<dbReference type="PIRSF" id="PIRSF006386">
    <property type="entry name" value="HCCAis_GSTk"/>
    <property type="match status" value="1"/>
</dbReference>
<dbReference type="GO" id="GO:0004602">
    <property type="term" value="F:glutathione peroxidase activity"/>
    <property type="evidence" value="ECO:0007669"/>
    <property type="project" value="TreeGrafter"/>
</dbReference>
<keyword evidence="5" id="KW-1185">Reference proteome</keyword>
<dbReference type="PANTHER" id="PTHR42943">
    <property type="entry name" value="GLUTATHIONE S-TRANSFERASE KAPPA"/>
    <property type="match status" value="1"/>
</dbReference>
<comment type="similarity">
    <text evidence="1">Belongs to the GST superfamily. NadH family.</text>
</comment>
<dbReference type="Pfam" id="PF01323">
    <property type="entry name" value="DSBA"/>
    <property type="match status" value="1"/>
</dbReference>
<dbReference type="AlphaFoldDB" id="A0A4Q2TYH9"/>
<dbReference type="SUPFAM" id="SSF52833">
    <property type="entry name" value="Thioredoxin-like"/>
    <property type="match status" value="1"/>
</dbReference>
<dbReference type="InterPro" id="IPR051924">
    <property type="entry name" value="GST_Kappa/NadH"/>
</dbReference>
<feature type="domain" description="DSBA-like thioredoxin" evidence="3">
    <location>
        <begin position="7"/>
        <end position="199"/>
    </location>
</feature>
<name>A0A4Q2TYH9_9HYPH</name>
<reference evidence="4 5" key="2">
    <citation type="submission" date="2019-02" db="EMBL/GenBank/DDBJ databases">
        <title>'Lichenibacterium ramalinii' gen. nov. sp. nov., 'Lichenibacterium minor' gen. nov. sp. nov.</title>
        <authorList>
            <person name="Pankratov T."/>
        </authorList>
    </citation>
    <scope>NUCLEOTIDE SEQUENCE [LARGE SCALE GENOMIC DNA]</scope>
    <source>
        <strain evidence="4 5">RmlP026</strain>
    </source>
</reference>
<gene>
    <name evidence="4" type="ORF">D3273_25525</name>
</gene>
<dbReference type="OrthoDB" id="5244108at2"/>
<keyword evidence="1 4" id="KW-0413">Isomerase</keyword>
<dbReference type="EMBL" id="QYBB01000067">
    <property type="protein sequence ID" value="RYC29143.1"/>
    <property type="molecule type" value="Genomic_DNA"/>
</dbReference>
<dbReference type="InterPro" id="IPR014440">
    <property type="entry name" value="HCCAis_GSTk"/>
</dbReference>
<dbReference type="InterPro" id="IPR036249">
    <property type="entry name" value="Thioredoxin-like_sf"/>
</dbReference>
<evidence type="ECO:0000313" key="4">
    <source>
        <dbReference type="EMBL" id="RYC29143.1"/>
    </source>
</evidence>
<evidence type="ECO:0000256" key="2">
    <source>
        <dbReference type="PIRSR" id="PIRSR006386-1"/>
    </source>
</evidence>
<dbReference type="Proteomes" id="UP000290759">
    <property type="component" value="Unassembled WGS sequence"/>
</dbReference>
<dbReference type="GO" id="GO:0006749">
    <property type="term" value="P:glutathione metabolic process"/>
    <property type="evidence" value="ECO:0007669"/>
    <property type="project" value="TreeGrafter"/>
</dbReference>
<evidence type="ECO:0000256" key="1">
    <source>
        <dbReference type="PIRNR" id="PIRNR006386"/>
    </source>
</evidence>
<evidence type="ECO:0000313" key="5">
    <source>
        <dbReference type="Proteomes" id="UP000290759"/>
    </source>
</evidence>
<comment type="catalytic activity">
    <reaction evidence="1">
        <text>2-hydroxychromene-2-carboxylate = (3E)-4-(2-hydroxyphenyl)-2-oxobut-3-enoate</text>
        <dbReference type="Rhea" id="RHEA:27401"/>
        <dbReference type="ChEBI" id="CHEBI:59350"/>
        <dbReference type="ChEBI" id="CHEBI:59353"/>
        <dbReference type="EC" id="5.99.1.4"/>
    </reaction>
</comment>
<dbReference type="GO" id="GO:0004364">
    <property type="term" value="F:glutathione transferase activity"/>
    <property type="evidence" value="ECO:0007669"/>
    <property type="project" value="TreeGrafter"/>
</dbReference>
<dbReference type="CDD" id="cd03022">
    <property type="entry name" value="DsbA_HCCA_Iso"/>
    <property type="match status" value="1"/>
</dbReference>
<dbReference type="PANTHER" id="PTHR42943:SF13">
    <property type="entry name" value="GLUTATHIONE S-TRANSFERASE KAPPA-RELATED"/>
    <property type="match status" value="1"/>
</dbReference>
<proteinExistence type="inferred from homology"/>
<sequence length="221" mass="24160">MADAVRTIDCVFTMLSPWAYIGHRAFLDICRRRGAAVRFRPVSLASVFPESGGLPLARRHPSRQDYRLVELQRWRERRGLSFRLHPRFWPFDPGLADRIVVAMGLAGADPEGFIAAGFSACWEGERDLADPGDLCRILDDAGHDGAALLEAARAEAVAEAYAADTRRALAEGVFGSPSYILDGEIFWGQDRLDLLDAALASGRGPFTAREAAALPIPNPIV</sequence>
<evidence type="ECO:0000259" key="3">
    <source>
        <dbReference type="Pfam" id="PF01323"/>
    </source>
</evidence>
<dbReference type="InterPro" id="IPR001853">
    <property type="entry name" value="DSBA-like_thioredoxin_dom"/>
</dbReference>
<dbReference type="EC" id="5.99.1.4" evidence="1"/>
<feature type="active site" description="Nucleophile" evidence="2">
    <location>
        <position position="16"/>
    </location>
</feature>